<keyword evidence="2" id="KW-0418">Kinase</keyword>
<dbReference type="AlphaFoldDB" id="A0AA41MM03"/>
<evidence type="ECO:0000256" key="1">
    <source>
        <dbReference type="SAM" id="MobiDB-lite"/>
    </source>
</evidence>
<comment type="caution">
    <text evidence="2">The sequence shown here is derived from an EMBL/GenBank/DDBJ whole genome shotgun (WGS) entry which is preliminary data.</text>
</comment>
<keyword evidence="2" id="KW-0808">Transferase</keyword>
<accession>A0AA41MM03</accession>
<name>A0AA41MM03_SCICA</name>
<feature type="region of interest" description="Disordered" evidence="1">
    <location>
        <begin position="1"/>
        <end position="35"/>
    </location>
</feature>
<dbReference type="GO" id="GO:0016301">
    <property type="term" value="F:kinase activity"/>
    <property type="evidence" value="ECO:0007669"/>
    <property type="project" value="UniProtKB-KW"/>
</dbReference>
<organism evidence="2 3">
    <name type="scientific">Sciurus carolinensis</name>
    <name type="common">Eastern gray squirrel</name>
    <dbReference type="NCBI Taxonomy" id="30640"/>
    <lineage>
        <taxon>Eukaryota</taxon>
        <taxon>Metazoa</taxon>
        <taxon>Chordata</taxon>
        <taxon>Craniata</taxon>
        <taxon>Vertebrata</taxon>
        <taxon>Euteleostomi</taxon>
        <taxon>Mammalia</taxon>
        <taxon>Eutheria</taxon>
        <taxon>Euarchontoglires</taxon>
        <taxon>Glires</taxon>
        <taxon>Rodentia</taxon>
        <taxon>Sciuromorpha</taxon>
        <taxon>Sciuridae</taxon>
        <taxon>Sciurinae</taxon>
        <taxon>Sciurini</taxon>
        <taxon>Sciurus</taxon>
    </lineage>
</organism>
<dbReference type="InterPro" id="IPR029286">
    <property type="entry name" value="AUNIP"/>
</dbReference>
<dbReference type="Proteomes" id="UP001166674">
    <property type="component" value="Unassembled WGS sequence"/>
</dbReference>
<sequence length="159" mass="17425">MRPVARRGGTEEAASADTLPKPGTRGQLSFLGRESPDFLYPEGRSSVGFRRTALLPSAPCSRELERSCLQGFKEGERNSPGKGSGLVDLRTVRTWKCRHIRVPGGKCHQPLDKAESERKMSATENGQGLPTFRLRGVLECRKPRTVNQGPRPVSALLGE</sequence>
<gene>
    <name evidence="2" type="ORF">SUZIE_127220</name>
</gene>
<evidence type="ECO:0000313" key="3">
    <source>
        <dbReference type="Proteomes" id="UP001166674"/>
    </source>
</evidence>
<protein>
    <submittedName>
        <fullName evidence="2">Aurora kinase A and ninein-interacting protein</fullName>
    </submittedName>
</protein>
<reference evidence="2" key="1">
    <citation type="submission" date="2020-03" db="EMBL/GenBank/DDBJ databases">
        <title>Studies in the Genomics of Life Span.</title>
        <authorList>
            <person name="Glass D."/>
        </authorList>
    </citation>
    <scope>NUCLEOTIDE SEQUENCE</scope>
    <source>
        <strain evidence="2">SUZIE</strain>
        <tissue evidence="2">Muscle</tissue>
    </source>
</reference>
<evidence type="ECO:0000313" key="2">
    <source>
        <dbReference type="EMBL" id="MBZ3874301.1"/>
    </source>
</evidence>
<proteinExistence type="predicted"/>
<keyword evidence="3" id="KW-1185">Reference proteome</keyword>
<dbReference type="EMBL" id="JAATJV010224400">
    <property type="protein sequence ID" value="MBZ3874301.1"/>
    <property type="molecule type" value="Genomic_DNA"/>
</dbReference>
<dbReference type="Pfam" id="PF15334">
    <property type="entry name" value="AIB"/>
    <property type="match status" value="1"/>
</dbReference>